<reference evidence="2 3" key="1">
    <citation type="submission" date="2019-03" db="EMBL/GenBank/DDBJ databases">
        <title>First draft genome of Liparis tanakae, snailfish: a comprehensive survey of snailfish specific genes.</title>
        <authorList>
            <person name="Kim W."/>
            <person name="Song I."/>
            <person name="Jeong J.-H."/>
            <person name="Kim D."/>
            <person name="Kim S."/>
            <person name="Ryu S."/>
            <person name="Song J.Y."/>
            <person name="Lee S.K."/>
        </authorList>
    </citation>
    <scope>NUCLEOTIDE SEQUENCE [LARGE SCALE GENOMIC DNA]</scope>
    <source>
        <tissue evidence="2">Muscle</tissue>
    </source>
</reference>
<feature type="compositionally biased region" description="Low complexity" evidence="1">
    <location>
        <begin position="66"/>
        <end position="78"/>
    </location>
</feature>
<name>A0A4Z2IP43_9TELE</name>
<accession>A0A4Z2IP43</accession>
<organism evidence="2 3">
    <name type="scientific">Liparis tanakae</name>
    <name type="common">Tanaka's snailfish</name>
    <dbReference type="NCBI Taxonomy" id="230148"/>
    <lineage>
        <taxon>Eukaryota</taxon>
        <taxon>Metazoa</taxon>
        <taxon>Chordata</taxon>
        <taxon>Craniata</taxon>
        <taxon>Vertebrata</taxon>
        <taxon>Euteleostomi</taxon>
        <taxon>Actinopterygii</taxon>
        <taxon>Neopterygii</taxon>
        <taxon>Teleostei</taxon>
        <taxon>Neoteleostei</taxon>
        <taxon>Acanthomorphata</taxon>
        <taxon>Eupercaria</taxon>
        <taxon>Perciformes</taxon>
        <taxon>Cottioidei</taxon>
        <taxon>Cottales</taxon>
        <taxon>Liparidae</taxon>
        <taxon>Liparis</taxon>
    </lineage>
</organism>
<evidence type="ECO:0000313" key="3">
    <source>
        <dbReference type="Proteomes" id="UP000314294"/>
    </source>
</evidence>
<dbReference type="Proteomes" id="UP000314294">
    <property type="component" value="Unassembled WGS sequence"/>
</dbReference>
<keyword evidence="3" id="KW-1185">Reference proteome</keyword>
<dbReference type="AlphaFoldDB" id="A0A4Z2IP43"/>
<protein>
    <submittedName>
        <fullName evidence="2">Uncharacterized protein</fullName>
    </submittedName>
</protein>
<sequence>MFACCGTLNRECVTKDAQCVTLESPVETSSTTFAKSRSDVSHSSKVATGSGNQDTADLVHNGWGGSSVSRRSPESISRGCRGEGPGVPGLPAEPVLPRSSRRGMVPHDGGVLGLGMGSGSVEEPSDGEVIASWALKNSDRLGSLFGIRPSM</sequence>
<evidence type="ECO:0000256" key="1">
    <source>
        <dbReference type="SAM" id="MobiDB-lite"/>
    </source>
</evidence>
<dbReference type="EMBL" id="SRLO01000061">
    <property type="protein sequence ID" value="TNN79789.1"/>
    <property type="molecule type" value="Genomic_DNA"/>
</dbReference>
<gene>
    <name evidence="2" type="ORF">EYF80_010023</name>
</gene>
<comment type="caution">
    <text evidence="2">The sequence shown here is derived from an EMBL/GenBank/DDBJ whole genome shotgun (WGS) entry which is preliminary data.</text>
</comment>
<feature type="compositionally biased region" description="Polar residues" evidence="1">
    <location>
        <begin position="26"/>
        <end position="35"/>
    </location>
</feature>
<feature type="compositionally biased region" description="Polar residues" evidence="1">
    <location>
        <begin position="43"/>
        <end position="55"/>
    </location>
</feature>
<proteinExistence type="predicted"/>
<feature type="region of interest" description="Disordered" evidence="1">
    <location>
        <begin position="24"/>
        <end position="106"/>
    </location>
</feature>
<evidence type="ECO:0000313" key="2">
    <source>
        <dbReference type="EMBL" id="TNN79789.1"/>
    </source>
</evidence>